<reference evidence="2 3" key="1">
    <citation type="submission" date="2021-04" db="EMBL/GenBank/DDBJ databases">
        <title>Nocardia tengchongensis.</title>
        <authorList>
            <person name="Zhuang k."/>
            <person name="Ran Y."/>
            <person name="Li W."/>
        </authorList>
    </citation>
    <scope>NUCLEOTIDE SEQUENCE [LARGE SCALE GENOMIC DNA]</scope>
    <source>
        <strain evidence="2 3">CFH S0057</strain>
    </source>
</reference>
<dbReference type="Proteomes" id="UP000683310">
    <property type="component" value="Chromosome"/>
</dbReference>
<evidence type="ECO:0000313" key="2">
    <source>
        <dbReference type="EMBL" id="QVI19651.1"/>
    </source>
</evidence>
<dbReference type="EMBL" id="CP074371">
    <property type="protein sequence ID" value="QVI19651.1"/>
    <property type="molecule type" value="Genomic_DNA"/>
</dbReference>
<accession>A0ABX8CK13</accession>
<feature type="region of interest" description="Disordered" evidence="1">
    <location>
        <begin position="7"/>
        <end position="26"/>
    </location>
</feature>
<name>A0ABX8CK13_9NOCA</name>
<evidence type="ECO:0000256" key="1">
    <source>
        <dbReference type="SAM" id="MobiDB-lite"/>
    </source>
</evidence>
<protein>
    <submittedName>
        <fullName evidence="2">Uncharacterized protein</fullName>
    </submittedName>
</protein>
<gene>
    <name evidence="2" type="ORF">KHQ06_25225</name>
</gene>
<proteinExistence type="predicted"/>
<organism evidence="2 3">
    <name type="scientific">Nocardia tengchongensis</name>
    <dbReference type="NCBI Taxonomy" id="2055889"/>
    <lineage>
        <taxon>Bacteria</taxon>
        <taxon>Bacillati</taxon>
        <taxon>Actinomycetota</taxon>
        <taxon>Actinomycetes</taxon>
        <taxon>Mycobacteriales</taxon>
        <taxon>Nocardiaceae</taxon>
        <taxon>Nocardia</taxon>
    </lineage>
</organism>
<evidence type="ECO:0000313" key="3">
    <source>
        <dbReference type="Proteomes" id="UP000683310"/>
    </source>
</evidence>
<sequence length="61" mass="6916">MQVVRYFGDTDGAEAAPDDATWEQAHKRPRPLGWHLSQPVLQFLASTRTELDVDEYDLGDV</sequence>
<keyword evidence="3" id="KW-1185">Reference proteome</keyword>